<dbReference type="Pfam" id="PF07685">
    <property type="entry name" value="GATase_3"/>
    <property type="match status" value="1"/>
</dbReference>
<keyword evidence="4 6" id="KW-0169">Cobalamin biosynthesis</keyword>
<keyword evidence="10" id="KW-1185">Reference proteome</keyword>
<name>A0ABV4AH23_9GAMM</name>
<dbReference type="HAMAP" id="MF_00028">
    <property type="entry name" value="CobQ"/>
    <property type="match status" value="1"/>
</dbReference>
<dbReference type="PANTHER" id="PTHR21343">
    <property type="entry name" value="DETHIOBIOTIN SYNTHETASE"/>
    <property type="match status" value="1"/>
</dbReference>
<keyword evidence="5 6" id="KW-0315">Glutamine amidotransferase</keyword>
<dbReference type="Proteomes" id="UP001562065">
    <property type="component" value="Unassembled WGS sequence"/>
</dbReference>
<proteinExistence type="inferred from homology"/>
<sequence length="470" mass="49933">MIQGTTSDAGKSTLVAALGRYLARRGVSVAPFKPQNMTLSTSLTTDGGEIARVTAMQAAACRVTPHTDMNPILLKPRSDRGSDVIVRGHLQRHMAARDYQQFKLQALDAAVAAWEALRRRHDVVLVEGAGSPAEINLRAGDLANMGFAERVDCPVWLVADIDRGGVFAHLTGTLALLSASEQARVSGLVINRFRGDPALLQSGVDWLQQYSGKPVTGVLPYLHGLILEPEDSLGHCPTPTTEQAVRVVVPSLPRMAQHADLEPLRRHPQVALTLLRHADAWPGADLVLIPPSADPLGDARWLADAGWRPQLLRHLRYGGVLLGLGQGFALLGEQLSDSHGRTEAGLGLLALRSRLQAPQPQPAAAYWGGQAVAATDFGDVQCQGAALARPLLAGTSGAAAGAISDDGQVFGSALHGVLGQPAVLAQLLSRCGVAAQRVDHAARQETSLERLADWIDEHLDTAALMRTLRG</sequence>
<organism evidence="9 10">
    <name type="scientific">Isoalcanivorax beigongshangi</name>
    <dbReference type="NCBI Taxonomy" id="3238810"/>
    <lineage>
        <taxon>Bacteria</taxon>
        <taxon>Pseudomonadati</taxon>
        <taxon>Pseudomonadota</taxon>
        <taxon>Gammaproteobacteria</taxon>
        <taxon>Oceanospirillales</taxon>
        <taxon>Alcanivoracaceae</taxon>
        <taxon>Isoalcanivorax</taxon>
    </lineage>
</organism>
<evidence type="ECO:0000256" key="3">
    <source>
        <dbReference type="ARBA" id="ARBA00019833"/>
    </source>
</evidence>
<evidence type="ECO:0000259" key="7">
    <source>
        <dbReference type="Pfam" id="PF01656"/>
    </source>
</evidence>
<dbReference type="InterPro" id="IPR002586">
    <property type="entry name" value="CobQ/CobB/MinD/ParA_Nub-bd_dom"/>
</dbReference>
<evidence type="ECO:0000256" key="6">
    <source>
        <dbReference type="HAMAP-Rule" id="MF_00028"/>
    </source>
</evidence>
<comment type="function">
    <text evidence="6">Catalyzes amidations at positions B, D, E, and G on adenosylcobyrinic A,C-diamide. NH(2) groups are provided by glutamine, and one molecule of ATP is hydrogenolyzed for each amidation.</text>
</comment>
<evidence type="ECO:0000256" key="2">
    <source>
        <dbReference type="ARBA" id="ARBA00006205"/>
    </source>
</evidence>
<dbReference type="InterPro" id="IPR011698">
    <property type="entry name" value="GATase_3"/>
</dbReference>
<accession>A0ABV4AH23</accession>
<dbReference type="NCBIfam" id="NF001989">
    <property type="entry name" value="PRK00784.1"/>
    <property type="match status" value="1"/>
</dbReference>
<feature type="active site" evidence="6">
    <location>
        <position position="415"/>
    </location>
</feature>
<dbReference type="InterPro" id="IPR004459">
    <property type="entry name" value="CobQ_synth"/>
</dbReference>
<comment type="caution">
    <text evidence="9">The sequence shown here is derived from an EMBL/GenBank/DDBJ whole genome shotgun (WGS) entry which is preliminary data.</text>
</comment>
<evidence type="ECO:0000313" key="9">
    <source>
        <dbReference type="EMBL" id="MEY1661123.1"/>
    </source>
</evidence>
<dbReference type="Pfam" id="PF01656">
    <property type="entry name" value="CbiA"/>
    <property type="match status" value="1"/>
</dbReference>
<dbReference type="InterPro" id="IPR047045">
    <property type="entry name" value="CobQ_N"/>
</dbReference>
<evidence type="ECO:0000259" key="8">
    <source>
        <dbReference type="Pfam" id="PF07685"/>
    </source>
</evidence>
<dbReference type="NCBIfam" id="TIGR00313">
    <property type="entry name" value="cobQ"/>
    <property type="match status" value="1"/>
</dbReference>
<dbReference type="SUPFAM" id="SSF52317">
    <property type="entry name" value="Class I glutamine amidotransferase-like"/>
    <property type="match status" value="1"/>
</dbReference>
<comment type="caution">
    <text evidence="6">Lacks conserved residue(s) required for the propagation of feature annotation.</text>
</comment>
<dbReference type="EMBL" id="JBGCUO010000001">
    <property type="protein sequence ID" value="MEY1661123.1"/>
    <property type="molecule type" value="Genomic_DNA"/>
</dbReference>
<gene>
    <name evidence="6" type="primary">cobQ</name>
    <name evidence="9" type="ORF">AB5I84_03055</name>
</gene>
<dbReference type="InterPro" id="IPR027417">
    <property type="entry name" value="P-loop_NTPase"/>
</dbReference>
<evidence type="ECO:0000256" key="5">
    <source>
        <dbReference type="ARBA" id="ARBA00022962"/>
    </source>
</evidence>
<comment type="similarity">
    <text evidence="2 6">Belongs to the CobB/CobQ family. CobQ subfamily.</text>
</comment>
<dbReference type="SUPFAM" id="SSF52540">
    <property type="entry name" value="P-loop containing nucleoside triphosphate hydrolases"/>
    <property type="match status" value="1"/>
</dbReference>
<reference evidence="9 10" key="1">
    <citation type="submission" date="2024-07" db="EMBL/GenBank/DDBJ databases">
        <authorList>
            <person name="Ren Q."/>
        </authorList>
    </citation>
    <scope>NUCLEOTIDE SEQUENCE [LARGE SCALE GENOMIC DNA]</scope>
    <source>
        <strain evidence="9 10">REN37</strain>
    </source>
</reference>
<dbReference type="InterPro" id="IPR029062">
    <property type="entry name" value="Class_I_gatase-like"/>
</dbReference>
<protein>
    <recommendedName>
        <fullName evidence="3 6">Cobyric acid synthase</fullName>
    </recommendedName>
</protein>
<feature type="domain" description="CobB/CobQ-like glutamine amidotransferase" evidence="8">
    <location>
        <begin position="246"/>
        <end position="420"/>
    </location>
</feature>
<dbReference type="Gene3D" id="3.40.50.300">
    <property type="entry name" value="P-loop containing nucleotide triphosphate hydrolases"/>
    <property type="match status" value="1"/>
</dbReference>
<comment type="pathway">
    <text evidence="1 6">Cofactor biosynthesis; adenosylcobalamin biosynthesis.</text>
</comment>
<evidence type="ECO:0000256" key="4">
    <source>
        <dbReference type="ARBA" id="ARBA00022573"/>
    </source>
</evidence>
<dbReference type="CDD" id="cd05389">
    <property type="entry name" value="CobQ_N"/>
    <property type="match status" value="1"/>
</dbReference>
<evidence type="ECO:0000256" key="1">
    <source>
        <dbReference type="ARBA" id="ARBA00004953"/>
    </source>
</evidence>
<dbReference type="RefSeq" id="WP_369454364.1">
    <property type="nucleotide sequence ID" value="NZ_JBGCUO010000001.1"/>
</dbReference>
<dbReference type="PANTHER" id="PTHR21343:SF1">
    <property type="entry name" value="COBYRIC ACID SYNTHASE"/>
    <property type="match status" value="1"/>
</dbReference>
<evidence type="ECO:0000313" key="10">
    <source>
        <dbReference type="Proteomes" id="UP001562065"/>
    </source>
</evidence>
<feature type="domain" description="CobQ/CobB/MinD/ParA nucleotide binding" evidence="7">
    <location>
        <begin position="1"/>
        <end position="226"/>
    </location>
</feature>
<dbReference type="PROSITE" id="PS51274">
    <property type="entry name" value="GATASE_COBBQ"/>
    <property type="match status" value="1"/>
</dbReference>